<protein>
    <submittedName>
        <fullName evidence="2">Uncharacterized protein</fullName>
    </submittedName>
</protein>
<evidence type="ECO:0000313" key="3">
    <source>
        <dbReference type="Proteomes" id="UP001204524"/>
    </source>
</evidence>
<organism evidence="2 3">
    <name type="scientific">Nocardioides pinisoli</name>
    <dbReference type="NCBI Taxonomy" id="2950279"/>
    <lineage>
        <taxon>Bacteria</taxon>
        <taxon>Bacillati</taxon>
        <taxon>Actinomycetota</taxon>
        <taxon>Actinomycetes</taxon>
        <taxon>Propionibacteriales</taxon>
        <taxon>Nocardioidaceae</taxon>
        <taxon>Nocardioides</taxon>
    </lineage>
</organism>
<name>A0ABT1KUA5_9ACTN</name>
<sequence length="163" mass="17431">MTTEQVGLAVAGAVALVALAVALLAHRRARRAESLVSSLGAALAERVDPPSAPAAQAPPVADSDTAAFVITHVGEPEAAAAVPVARPIDGRLFTDIVARETVVKAAGWTHGLRRALSPESRNRIRFAVRQETKRSGRERRAEMKQALREFRARERATVQEDVA</sequence>
<evidence type="ECO:0000256" key="1">
    <source>
        <dbReference type="SAM" id="Phobius"/>
    </source>
</evidence>
<evidence type="ECO:0000313" key="2">
    <source>
        <dbReference type="EMBL" id="MCP3421330.1"/>
    </source>
</evidence>
<accession>A0ABT1KUA5</accession>
<keyword evidence="1" id="KW-0812">Transmembrane</keyword>
<feature type="transmembrane region" description="Helical" evidence="1">
    <location>
        <begin position="6"/>
        <end position="25"/>
    </location>
</feature>
<reference evidence="2 3" key="1">
    <citation type="submission" date="2022-06" db="EMBL/GenBank/DDBJ databases">
        <authorList>
            <person name="So Y."/>
        </authorList>
    </citation>
    <scope>NUCLEOTIDE SEQUENCE [LARGE SCALE GENOMIC DNA]</scope>
    <source>
        <strain evidence="2 3">STR3</strain>
    </source>
</reference>
<proteinExistence type="predicted"/>
<comment type="caution">
    <text evidence="2">The sequence shown here is derived from an EMBL/GenBank/DDBJ whole genome shotgun (WGS) entry which is preliminary data.</text>
</comment>
<gene>
    <name evidence="2" type="ORF">NCI01_05945</name>
</gene>
<dbReference type="Proteomes" id="UP001204524">
    <property type="component" value="Unassembled WGS sequence"/>
</dbReference>
<keyword evidence="1" id="KW-1133">Transmembrane helix</keyword>
<keyword evidence="1" id="KW-0472">Membrane</keyword>
<dbReference type="EMBL" id="JANARS010000002">
    <property type="protein sequence ID" value="MCP3421330.1"/>
    <property type="molecule type" value="Genomic_DNA"/>
</dbReference>
<dbReference type="RefSeq" id="WP_254180548.1">
    <property type="nucleotide sequence ID" value="NZ_JANARS010000002.1"/>
</dbReference>
<keyword evidence="3" id="KW-1185">Reference proteome</keyword>